<keyword evidence="3" id="KW-0949">S-adenosyl-L-methionine</keyword>
<dbReference type="InterPro" id="IPR001296">
    <property type="entry name" value="Glyco_trans_1"/>
</dbReference>
<evidence type="ECO:0000313" key="8">
    <source>
        <dbReference type="EMBL" id="MEA0970543.1"/>
    </source>
</evidence>
<dbReference type="SUPFAM" id="SSF102114">
    <property type="entry name" value="Radical SAM enzymes"/>
    <property type="match status" value="1"/>
</dbReference>
<evidence type="ECO:0000256" key="4">
    <source>
        <dbReference type="ARBA" id="ARBA00022723"/>
    </source>
</evidence>
<keyword evidence="6" id="KW-0411">Iron-sulfur</keyword>
<comment type="cofactor">
    <cofactor evidence="1">
        <name>[4Fe-4S] cluster</name>
        <dbReference type="ChEBI" id="CHEBI:49883"/>
    </cofactor>
</comment>
<dbReference type="PANTHER" id="PTHR45947">
    <property type="entry name" value="SULFOQUINOVOSYL TRANSFERASE SQD2"/>
    <property type="match status" value="1"/>
</dbReference>
<dbReference type="Pfam" id="PF13439">
    <property type="entry name" value="Glyco_transf_4"/>
    <property type="match status" value="1"/>
</dbReference>
<sequence>MKILKVIHGYPPYYSAGSEVYSQILAHELADNHEVQVFTRHENSFLPDFLYSTVLDYGDPRILLHLINIPTTKYSHKFINEEVNIRFSKIIEDFNPDLIHFGHLNHLSISLPEIASKLAIPIVFTLHDFWLMCPRGRFIQRNSKELLKLCDGQKDRKCATECHKGYFTGDTEFLNSEIAYWEQWVSNRMNHTKKIVDYVDHFIAPSKFLMNKFVKNFNIPYTKISYLDYGFDLNRLKNRNRILEEDFVFGYIGTHTPEKGIDLLLKAFSKLSIKTKLRIWGTESQETKGLKSIADQFPPEIKNQIEWMGSYKNENIVAEVFNNLDTIVVPSIWGENSPLVIHEAEHLRIPVITADYGGMAEYVRDGVNGLLFKHRDVESLSEKMENLAVDKKLYIKLSQNGYLYSNDGNIPSINEHTRQLEKVYFDIATSKTKLVSAKPGPWRITFDTNPDYCNYACVMCECFSPYSKVKEDKKAKGIKPKIMPIETIRKVIKEAAGTPLREIIPSTMGEPLMYKNFDEIITICHEYGLKLNLTTNGSFPIKGAKKWSELLVPILSDIKISWNGATKETHEKIMIGSKWEVVTKNLKTFLEERDKYFYTTNKRCSVTLQLTFLESNILELHDIVKMAIELGVDRVKGHHLWAHFEEIKDLSMRRDEAAINRWNSEVEKVYSLRDKMLLSNGEKIILENFTILAKEGVEDLAPGGSCPFLGKEAWVDPEGKFSPCCAPDDLRKKLGKFGNVNEVKLSDIWQSSEYKSLQKNYFNHELCKTCNMRKPLVN</sequence>
<dbReference type="Proteomes" id="UP001291687">
    <property type="component" value="Unassembled WGS sequence"/>
</dbReference>
<dbReference type="Pfam" id="PF13186">
    <property type="entry name" value="SPASM"/>
    <property type="match status" value="1"/>
</dbReference>
<dbReference type="CDD" id="cd01335">
    <property type="entry name" value="Radical_SAM"/>
    <property type="match status" value="1"/>
</dbReference>
<dbReference type="SFLD" id="SFLDS00029">
    <property type="entry name" value="Radical_SAM"/>
    <property type="match status" value="1"/>
</dbReference>
<dbReference type="Gene3D" id="3.40.50.2000">
    <property type="entry name" value="Glycogen Phosphorylase B"/>
    <property type="match status" value="2"/>
</dbReference>
<evidence type="ECO:0000256" key="2">
    <source>
        <dbReference type="ARBA" id="ARBA00022485"/>
    </source>
</evidence>
<dbReference type="SUPFAM" id="SSF53756">
    <property type="entry name" value="UDP-Glycosyltransferase/glycogen phosphorylase"/>
    <property type="match status" value="1"/>
</dbReference>
<feature type="domain" description="Radical SAM core" evidence="7">
    <location>
        <begin position="438"/>
        <end position="673"/>
    </location>
</feature>
<dbReference type="SFLD" id="SFLDG01387">
    <property type="entry name" value="BtrN-like_SPASM_domain_contain"/>
    <property type="match status" value="1"/>
</dbReference>
<name>A0ABU5NBI0_9RICK</name>
<dbReference type="Gene3D" id="3.20.20.70">
    <property type="entry name" value="Aldolase class I"/>
    <property type="match status" value="1"/>
</dbReference>
<organism evidence="8 9">
    <name type="scientific">Candidatus Megaera venefica</name>
    <dbReference type="NCBI Taxonomy" id="2055910"/>
    <lineage>
        <taxon>Bacteria</taxon>
        <taxon>Pseudomonadati</taxon>
        <taxon>Pseudomonadota</taxon>
        <taxon>Alphaproteobacteria</taxon>
        <taxon>Rickettsiales</taxon>
        <taxon>Rickettsiaceae</taxon>
        <taxon>Candidatus Megaera</taxon>
    </lineage>
</organism>
<evidence type="ECO:0000313" key="9">
    <source>
        <dbReference type="Proteomes" id="UP001291687"/>
    </source>
</evidence>
<dbReference type="CDD" id="cd21109">
    <property type="entry name" value="SPASM"/>
    <property type="match status" value="1"/>
</dbReference>
<dbReference type="InterPro" id="IPR050194">
    <property type="entry name" value="Glycosyltransferase_grp1"/>
</dbReference>
<dbReference type="InterPro" id="IPR028098">
    <property type="entry name" value="Glyco_trans_4-like_N"/>
</dbReference>
<dbReference type="SFLD" id="SFLDG01067">
    <property type="entry name" value="SPASM/twitch_domain_containing"/>
    <property type="match status" value="1"/>
</dbReference>
<keyword evidence="2" id="KW-0004">4Fe-4S</keyword>
<dbReference type="InterPro" id="IPR013785">
    <property type="entry name" value="Aldolase_TIM"/>
</dbReference>
<reference evidence="8 9" key="1">
    <citation type="submission" date="2023-03" db="EMBL/GenBank/DDBJ databases">
        <title>Host association and intracellularity evolved multiple times independently in the Rickettsiales.</title>
        <authorList>
            <person name="Castelli M."/>
            <person name="Nardi T."/>
            <person name="Gammuto L."/>
            <person name="Bellinzona G."/>
            <person name="Sabaneyeva E."/>
            <person name="Potekhin A."/>
            <person name="Serra V."/>
            <person name="Petroni G."/>
            <person name="Sassera D."/>
        </authorList>
    </citation>
    <scope>NUCLEOTIDE SEQUENCE [LARGE SCALE GENOMIC DNA]</scope>
    <source>
        <strain evidence="8 9">Sr 2-6</strain>
    </source>
</reference>
<evidence type="ECO:0000256" key="3">
    <source>
        <dbReference type="ARBA" id="ARBA00022691"/>
    </source>
</evidence>
<dbReference type="InterPro" id="IPR034391">
    <property type="entry name" value="AdoMet-like_SPASM_containing"/>
</dbReference>
<keyword evidence="9" id="KW-1185">Reference proteome</keyword>
<dbReference type="CDD" id="cd03823">
    <property type="entry name" value="GT4_ExpE7-like"/>
    <property type="match status" value="1"/>
</dbReference>
<evidence type="ECO:0000256" key="1">
    <source>
        <dbReference type="ARBA" id="ARBA00001966"/>
    </source>
</evidence>
<keyword evidence="4" id="KW-0479">Metal-binding</keyword>
<evidence type="ECO:0000259" key="7">
    <source>
        <dbReference type="PROSITE" id="PS51918"/>
    </source>
</evidence>
<proteinExistence type="predicted"/>
<dbReference type="RefSeq" id="WP_322776446.1">
    <property type="nucleotide sequence ID" value="NZ_JARJFB010000026.1"/>
</dbReference>
<accession>A0ABU5NBI0</accession>
<dbReference type="InterPro" id="IPR023885">
    <property type="entry name" value="4Fe4S-binding_SPASM_dom"/>
</dbReference>
<keyword evidence="5" id="KW-0408">Iron</keyword>
<dbReference type="InterPro" id="IPR007197">
    <property type="entry name" value="rSAM"/>
</dbReference>
<dbReference type="EMBL" id="JARJFB010000026">
    <property type="protein sequence ID" value="MEA0970543.1"/>
    <property type="molecule type" value="Genomic_DNA"/>
</dbReference>
<dbReference type="PROSITE" id="PS51918">
    <property type="entry name" value="RADICAL_SAM"/>
    <property type="match status" value="1"/>
</dbReference>
<dbReference type="Pfam" id="PF00534">
    <property type="entry name" value="Glycos_transf_1"/>
    <property type="match status" value="1"/>
</dbReference>
<dbReference type="Pfam" id="PF04055">
    <property type="entry name" value="Radical_SAM"/>
    <property type="match status" value="1"/>
</dbReference>
<evidence type="ECO:0000256" key="5">
    <source>
        <dbReference type="ARBA" id="ARBA00023004"/>
    </source>
</evidence>
<comment type="caution">
    <text evidence="8">The sequence shown here is derived from an EMBL/GenBank/DDBJ whole genome shotgun (WGS) entry which is preliminary data.</text>
</comment>
<gene>
    <name evidence="8" type="ORF">Megvenef_00509</name>
</gene>
<dbReference type="InterPro" id="IPR058240">
    <property type="entry name" value="rSAM_sf"/>
</dbReference>
<dbReference type="PANTHER" id="PTHR45947:SF13">
    <property type="entry name" value="TRANSFERASE"/>
    <property type="match status" value="1"/>
</dbReference>
<protein>
    <submittedName>
        <fullName evidence="8">Glycosyltransferase and radical SAM maturase domain protein</fullName>
    </submittedName>
</protein>
<evidence type="ECO:0000256" key="6">
    <source>
        <dbReference type="ARBA" id="ARBA00023014"/>
    </source>
</evidence>